<dbReference type="InterPro" id="IPR011010">
    <property type="entry name" value="DNA_brk_join_enz"/>
</dbReference>
<dbReference type="Gene3D" id="3.90.15.10">
    <property type="entry name" value="Topoisomerase I, Chain A, domain 3"/>
    <property type="match status" value="1"/>
</dbReference>
<dbReference type="PROSITE" id="PS52038">
    <property type="entry name" value="TOPO_IB_2"/>
    <property type="match status" value="1"/>
</dbReference>
<dbReference type="InterPro" id="IPR013500">
    <property type="entry name" value="TopoI_cat_euk"/>
</dbReference>
<dbReference type="SUPFAM" id="SSF56349">
    <property type="entry name" value="DNA breaking-rejoining enzymes"/>
    <property type="match status" value="1"/>
</dbReference>
<dbReference type="EMBL" id="JANTHZ010000001">
    <property type="protein sequence ID" value="MCS0494003.1"/>
    <property type="molecule type" value="Genomic_DNA"/>
</dbReference>
<gene>
    <name evidence="3" type="ORF">NVS89_02760</name>
</gene>
<dbReference type="GO" id="GO:0003677">
    <property type="term" value="F:DNA binding"/>
    <property type="evidence" value="ECO:0007669"/>
    <property type="project" value="InterPro"/>
</dbReference>
<dbReference type="SUPFAM" id="SSF55869">
    <property type="entry name" value="DNA topoisomerase I domain"/>
    <property type="match status" value="1"/>
</dbReference>
<evidence type="ECO:0000259" key="1">
    <source>
        <dbReference type="Pfam" id="PF01028"/>
    </source>
</evidence>
<dbReference type="AlphaFoldDB" id="A0A9X2T5K8"/>
<proteinExistence type="predicted"/>
<dbReference type="GO" id="GO:0003917">
    <property type="term" value="F:DNA topoisomerase type I (single strand cut, ATP-independent) activity"/>
    <property type="evidence" value="ECO:0007669"/>
    <property type="project" value="InterPro"/>
</dbReference>
<feature type="domain" description="DNA topoisomerase IB N-terminal" evidence="2">
    <location>
        <begin position="34"/>
        <end position="82"/>
    </location>
</feature>
<dbReference type="InterPro" id="IPR035447">
    <property type="entry name" value="DNA_topo_I_N_sf"/>
</dbReference>
<evidence type="ECO:0000259" key="2">
    <source>
        <dbReference type="Pfam" id="PF21338"/>
    </source>
</evidence>
<dbReference type="Gene3D" id="1.10.132.120">
    <property type="match status" value="1"/>
</dbReference>
<name>A0A9X2T5K8_9HYPH</name>
<dbReference type="Pfam" id="PF01028">
    <property type="entry name" value="Topoisom_I"/>
    <property type="match status" value="1"/>
</dbReference>
<accession>A0A9X2T5K8</accession>
<sequence>MSERTELRRLARRFGLRLVSCGELTIRRVPRGRGFSYLDADGAVLKDAETLARFRSLAVPPAYRNVRLAPDPQAHLQAVGEDAAGRLQYRYHPDWTQAREAMKAQRLAALAGALVSIGQAVRRALRRPDPDRQLALAAVVRLVELTAIRAGGEQYAEENGTRGATTLLKSHVRVEGKEIALAFKGKGGKMIRKSARDARLAEALTLLRTLPGSRLFKYRDAEGRIHPVRTNEVNDFLKAISGQRISLKDFRTLTASLGVLDQLGRVTPETSERGRRRQIREAVAPLAEQLANTLSVCRTSYVHDSVIAAFESGKLGIGAASVRSSAGRAQMLTRLLHSRHCGAGRCAAPRH</sequence>
<reference evidence="3" key="1">
    <citation type="submission" date="2022-08" db="EMBL/GenBank/DDBJ databases">
        <authorList>
            <person name="Li F."/>
        </authorList>
    </citation>
    <scope>NUCLEOTIDE SEQUENCE</scope>
    <source>
        <strain evidence="3">MQZ15Z-1</strain>
    </source>
</reference>
<dbReference type="Gene3D" id="3.30.66.10">
    <property type="entry name" value="DNA topoisomerase I domain"/>
    <property type="match status" value="1"/>
</dbReference>
<dbReference type="RefSeq" id="WP_258730954.1">
    <property type="nucleotide sequence ID" value="NZ_JANTHZ010000001.1"/>
</dbReference>
<comment type="caution">
    <text evidence="3">The sequence shown here is derived from an EMBL/GenBank/DDBJ whole genome shotgun (WGS) entry which is preliminary data.</text>
</comment>
<keyword evidence="4" id="KW-1185">Reference proteome</keyword>
<evidence type="ECO:0000313" key="4">
    <source>
        <dbReference type="Proteomes" id="UP001151088"/>
    </source>
</evidence>
<dbReference type="Proteomes" id="UP001151088">
    <property type="component" value="Unassembled WGS sequence"/>
</dbReference>
<feature type="domain" description="DNA topoisomerase I catalytic core eukaryotic-type" evidence="1">
    <location>
        <begin position="96"/>
        <end position="308"/>
    </location>
</feature>
<dbReference type="InterPro" id="IPR049331">
    <property type="entry name" value="Top1B_N_bact"/>
</dbReference>
<organism evidence="3 4">
    <name type="scientific">Ancylobacter mangrovi</name>
    <dbReference type="NCBI Taxonomy" id="2972472"/>
    <lineage>
        <taxon>Bacteria</taxon>
        <taxon>Pseudomonadati</taxon>
        <taxon>Pseudomonadota</taxon>
        <taxon>Alphaproteobacteria</taxon>
        <taxon>Hyphomicrobiales</taxon>
        <taxon>Xanthobacteraceae</taxon>
        <taxon>Ancylobacter</taxon>
    </lineage>
</organism>
<dbReference type="InterPro" id="IPR014711">
    <property type="entry name" value="TopoI_cat_a-hlx-sub_euk"/>
</dbReference>
<protein>
    <submittedName>
        <fullName evidence="3">DNA topoisomerase IB</fullName>
    </submittedName>
</protein>
<dbReference type="GO" id="GO:0006265">
    <property type="term" value="P:DNA topological change"/>
    <property type="evidence" value="ECO:0007669"/>
    <property type="project" value="InterPro"/>
</dbReference>
<dbReference type="Pfam" id="PF21338">
    <property type="entry name" value="Top1B_N_bact"/>
    <property type="match status" value="1"/>
</dbReference>
<evidence type="ECO:0000313" key="3">
    <source>
        <dbReference type="EMBL" id="MCS0494003.1"/>
    </source>
</evidence>